<comment type="function">
    <text evidence="8">Component of the Mediator complex, a coactivator involved in the regulated transcription of nearly all RNA polymerase II-dependent genes. Mediator functions as a bridge to convey information from gene-specific regulatory proteins to the basal RNA polymerase II transcription machinery. Mediator is recruited to promoters by direct interactions with regulatory proteins and serves as a scaffold for the assembly of a functional preinitiation complex with RNA polymerase II and the general transcription factors.</text>
</comment>
<organism evidence="9 10">
    <name type="scientific">Maudiozyma saulgeensis</name>
    <dbReference type="NCBI Taxonomy" id="1789683"/>
    <lineage>
        <taxon>Eukaryota</taxon>
        <taxon>Fungi</taxon>
        <taxon>Dikarya</taxon>
        <taxon>Ascomycota</taxon>
        <taxon>Saccharomycotina</taxon>
        <taxon>Saccharomycetes</taxon>
        <taxon>Saccharomycetales</taxon>
        <taxon>Saccharomycetaceae</taxon>
        <taxon>Maudiozyma</taxon>
    </lineage>
</organism>
<dbReference type="GO" id="GO:0016592">
    <property type="term" value="C:mediator complex"/>
    <property type="evidence" value="ECO:0007669"/>
    <property type="project" value="InterPro"/>
</dbReference>
<dbReference type="PANTHER" id="PTHR13321:SF2">
    <property type="entry name" value="MEDIATOR OF RNA POLYMERASE II TRANSCRIPTION SUBUNIT 18"/>
    <property type="match status" value="1"/>
</dbReference>
<comment type="similarity">
    <text evidence="2 8">Belongs to the Mediator complex subunit 18 family.</text>
</comment>
<evidence type="ECO:0000256" key="6">
    <source>
        <dbReference type="ARBA" id="ARBA00023242"/>
    </source>
</evidence>
<dbReference type="AlphaFoldDB" id="A0A1X7QXN7"/>
<dbReference type="EMBL" id="FXLY01000002">
    <property type="protein sequence ID" value="SMN17969.1"/>
    <property type="molecule type" value="Genomic_DNA"/>
</dbReference>
<dbReference type="GO" id="GO:0003712">
    <property type="term" value="F:transcription coregulator activity"/>
    <property type="evidence" value="ECO:0007669"/>
    <property type="project" value="InterPro"/>
</dbReference>
<dbReference type="OrthoDB" id="5348092at2759"/>
<evidence type="ECO:0000256" key="1">
    <source>
        <dbReference type="ARBA" id="ARBA00004123"/>
    </source>
</evidence>
<name>A0A1X7QXN7_9SACH</name>
<dbReference type="STRING" id="1789683.A0A1X7QXN7"/>
<dbReference type="Pfam" id="PF09637">
    <property type="entry name" value="Med18"/>
    <property type="match status" value="1"/>
</dbReference>
<evidence type="ECO:0000256" key="2">
    <source>
        <dbReference type="ARBA" id="ARBA00009814"/>
    </source>
</evidence>
<keyword evidence="8" id="KW-0010">Activator</keyword>
<protein>
    <recommendedName>
        <fullName evidence="3 8">Mediator of RNA polymerase II transcription subunit 18</fullName>
    </recommendedName>
    <alternativeName>
        <fullName evidence="7 8">Mediator complex subunit 18</fullName>
    </alternativeName>
</protein>
<dbReference type="Proteomes" id="UP000196158">
    <property type="component" value="Unassembled WGS sequence"/>
</dbReference>
<comment type="subunit">
    <text evidence="8">Component of the Mediator complex.</text>
</comment>
<keyword evidence="4 8" id="KW-0805">Transcription regulation</keyword>
<evidence type="ECO:0000313" key="9">
    <source>
        <dbReference type="EMBL" id="SMN17969.1"/>
    </source>
</evidence>
<dbReference type="GO" id="GO:0006369">
    <property type="term" value="P:termination of RNA polymerase II transcription"/>
    <property type="evidence" value="ECO:0007669"/>
    <property type="project" value="TreeGrafter"/>
</dbReference>
<accession>A0A1X7QXN7</accession>
<evidence type="ECO:0000313" key="10">
    <source>
        <dbReference type="Proteomes" id="UP000196158"/>
    </source>
</evidence>
<dbReference type="Gene3D" id="2.40.320.10">
    <property type="entry name" value="Hypothetical Protein Pfu-838710-001"/>
    <property type="match status" value="1"/>
</dbReference>
<dbReference type="GO" id="GO:0006357">
    <property type="term" value="P:regulation of transcription by RNA polymerase II"/>
    <property type="evidence" value="ECO:0007669"/>
    <property type="project" value="InterPro"/>
</dbReference>
<keyword evidence="5 8" id="KW-0804">Transcription</keyword>
<evidence type="ECO:0000256" key="5">
    <source>
        <dbReference type="ARBA" id="ARBA00023163"/>
    </source>
</evidence>
<keyword evidence="10" id="KW-1185">Reference proteome</keyword>
<dbReference type="PANTHER" id="PTHR13321">
    <property type="entry name" value="MEDIATOR OF RNA POLYMERASE II TRANSCRIPTION, SUBUNIT 18"/>
    <property type="match status" value="1"/>
</dbReference>
<sequence>MVQQLSLFSSIDDKSYDLFIATLTTLSGNPPILYSKLSTVWIPNPSYQIEGVNSKNQLVEKNRIKVSKELPLEMLKEFSTASGNAMKYNHEILKKLRDDSLPIEYVELQNMINENKTKRSVDAMEVDDEETTKPDTKNKYAWNISISDIPAAGNNRKVSMQTINESILLSHVGANSSLQKMLNELGYVFQYQYVTVGARFNLKHNLIVESQKIWNIGSSSKQQITKNGFLIKAFINVDKATDIDRMNLTETVLLNLQKELQGYVELTVPDRKSMDSRMDVD</sequence>
<proteinExistence type="inferred from homology"/>
<dbReference type="InterPro" id="IPR019095">
    <property type="entry name" value="Mediator_Med18"/>
</dbReference>
<evidence type="ECO:0000256" key="8">
    <source>
        <dbReference type="RuleBase" id="RU364150"/>
    </source>
</evidence>
<evidence type="ECO:0000256" key="7">
    <source>
        <dbReference type="ARBA" id="ARBA00032012"/>
    </source>
</evidence>
<evidence type="ECO:0000256" key="4">
    <source>
        <dbReference type="ARBA" id="ARBA00023015"/>
    </source>
</evidence>
<dbReference type="GO" id="GO:0070847">
    <property type="term" value="C:core mediator complex"/>
    <property type="evidence" value="ECO:0007669"/>
    <property type="project" value="TreeGrafter"/>
</dbReference>
<comment type="subcellular location">
    <subcellularLocation>
        <location evidence="1 8">Nucleus</location>
    </subcellularLocation>
</comment>
<reference evidence="9 10" key="1">
    <citation type="submission" date="2017-04" db="EMBL/GenBank/DDBJ databases">
        <authorList>
            <person name="Afonso C.L."/>
            <person name="Miller P.J."/>
            <person name="Scott M.A."/>
            <person name="Spackman E."/>
            <person name="Goraichik I."/>
            <person name="Dimitrov K.M."/>
            <person name="Suarez D.L."/>
            <person name="Swayne D.E."/>
        </authorList>
    </citation>
    <scope>NUCLEOTIDE SEQUENCE [LARGE SCALE GENOMIC DNA]</scope>
</reference>
<gene>
    <name evidence="8" type="primary">MED18</name>
    <name evidence="9" type="ORF">KASA_0Q03641G</name>
</gene>
<keyword evidence="6 8" id="KW-0539">Nucleus</keyword>
<evidence type="ECO:0000256" key="3">
    <source>
        <dbReference type="ARBA" id="ARBA00019612"/>
    </source>
</evidence>